<dbReference type="RefSeq" id="WP_388349299.1">
    <property type="nucleotide sequence ID" value="NZ_JBIAFJ010000019.1"/>
</dbReference>
<evidence type="ECO:0000313" key="3">
    <source>
        <dbReference type="Proteomes" id="UP001601197"/>
    </source>
</evidence>
<keyword evidence="3" id="KW-1185">Reference proteome</keyword>
<protein>
    <submittedName>
        <fullName evidence="2">HNH endonuclease</fullName>
    </submittedName>
</protein>
<organism evidence="2 3">
    <name type="scientific">Streptomyces kebangsaanensis</name>
    <dbReference type="NCBI Taxonomy" id="864058"/>
    <lineage>
        <taxon>Bacteria</taxon>
        <taxon>Bacillati</taxon>
        <taxon>Actinomycetota</taxon>
        <taxon>Actinomycetes</taxon>
        <taxon>Kitasatosporales</taxon>
        <taxon>Streptomycetaceae</taxon>
        <taxon>Streptomyces</taxon>
    </lineage>
</organism>
<dbReference type="CDD" id="cd00085">
    <property type="entry name" value="HNHc"/>
    <property type="match status" value="1"/>
</dbReference>
<keyword evidence="2" id="KW-0540">Nuclease</keyword>
<accession>A0ABW6KXR4</accession>
<dbReference type="EMBL" id="JBIAFJ010000019">
    <property type="protein sequence ID" value="MFE9172007.1"/>
    <property type="molecule type" value="Genomic_DNA"/>
</dbReference>
<dbReference type="Gene3D" id="1.10.30.50">
    <property type="match status" value="1"/>
</dbReference>
<keyword evidence="2" id="KW-0378">Hydrolase</keyword>
<sequence length="251" mass="28848">MIRIVRPRLPSELESSLLKLTQELANTPVPERGDHTQRMWERHTVRRDVYRPVRDALEEMAPGVDCCMYCGNHMADTVDHFVPKSHCTLRTFYWPNLLLACSTCNTRFKGDKHRGDGLVGSLLIDPTREDPFDHLDLRLASGVYRPVDGSRKGKWTIRVCGLNEGRRPRVRANAWLSLEDDLKGWARARADGDRKGMRRKEWRMRNQPFADVYHAALRKAASDDAEVMFTNTDPDILDLLRDEELSAALHA</sequence>
<evidence type="ECO:0000313" key="2">
    <source>
        <dbReference type="EMBL" id="MFE9172007.1"/>
    </source>
</evidence>
<dbReference type="Pfam" id="PF01844">
    <property type="entry name" value="HNH"/>
    <property type="match status" value="1"/>
</dbReference>
<dbReference type="InterPro" id="IPR002711">
    <property type="entry name" value="HNH"/>
</dbReference>
<keyword evidence="2" id="KW-0255">Endonuclease</keyword>
<proteinExistence type="predicted"/>
<feature type="domain" description="HNH" evidence="1">
    <location>
        <begin position="67"/>
        <end position="107"/>
    </location>
</feature>
<comment type="caution">
    <text evidence="2">The sequence shown here is derived from an EMBL/GenBank/DDBJ whole genome shotgun (WGS) entry which is preliminary data.</text>
</comment>
<reference evidence="2 3" key="1">
    <citation type="submission" date="2024-10" db="EMBL/GenBank/DDBJ databases">
        <title>The Natural Products Discovery Center: Release of the First 8490 Sequenced Strains for Exploring Actinobacteria Biosynthetic Diversity.</title>
        <authorList>
            <person name="Kalkreuter E."/>
            <person name="Kautsar S.A."/>
            <person name="Yang D."/>
            <person name="Bader C.D."/>
            <person name="Teijaro C.N."/>
            <person name="Fluegel L."/>
            <person name="Davis C.M."/>
            <person name="Simpson J.R."/>
            <person name="Lauterbach L."/>
            <person name="Steele A.D."/>
            <person name="Gui C."/>
            <person name="Meng S."/>
            <person name="Li G."/>
            <person name="Viehrig K."/>
            <person name="Ye F."/>
            <person name="Su P."/>
            <person name="Kiefer A.F."/>
            <person name="Nichols A."/>
            <person name="Cepeda A.J."/>
            <person name="Yan W."/>
            <person name="Fan B."/>
            <person name="Jiang Y."/>
            <person name="Adhikari A."/>
            <person name="Zheng C.-J."/>
            <person name="Schuster L."/>
            <person name="Cowan T.M."/>
            <person name="Smanski M.J."/>
            <person name="Chevrette M.G."/>
            <person name="De Carvalho L.P.S."/>
            <person name="Shen B."/>
        </authorList>
    </citation>
    <scope>NUCLEOTIDE SEQUENCE [LARGE SCALE GENOMIC DNA]</scope>
    <source>
        <strain evidence="2 3">NPDC007147</strain>
    </source>
</reference>
<evidence type="ECO:0000259" key="1">
    <source>
        <dbReference type="Pfam" id="PF01844"/>
    </source>
</evidence>
<dbReference type="InterPro" id="IPR003615">
    <property type="entry name" value="HNH_nuc"/>
</dbReference>
<gene>
    <name evidence="2" type="ORF">ACFYNZ_21370</name>
</gene>
<dbReference type="GO" id="GO:0004519">
    <property type="term" value="F:endonuclease activity"/>
    <property type="evidence" value="ECO:0007669"/>
    <property type="project" value="UniProtKB-KW"/>
</dbReference>
<dbReference type="Proteomes" id="UP001601197">
    <property type="component" value="Unassembled WGS sequence"/>
</dbReference>
<name>A0ABW6KXR4_9ACTN</name>